<evidence type="ECO:0000256" key="1">
    <source>
        <dbReference type="SAM" id="Phobius"/>
    </source>
</evidence>
<dbReference type="Proteomes" id="UP001215280">
    <property type="component" value="Unassembled WGS sequence"/>
</dbReference>
<feature type="transmembrane region" description="Helical" evidence="1">
    <location>
        <begin position="311"/>
        <end position="332"/>
    </location>
</feature>
<dbReference type="InterPro" id="IPR045339">
    <property type="entry name" value="DUF6534"/>
</dbReference>
<name>A0AAD7J9M4_9AGAR</name>
<feature type="domain" description="DUF6534" evidence="2">
    <location>
        <begin position="250"/>
        <end position="336"/>
    </location>
</feature>
<feature type="transmembrane region" description="Helical" evidence="1">
    <location>
        <begin position="154"/>
        <end position="171"/>
    </location>
</feature>
<protein>
    <recommendedName>
        <fullName evidence="2">DUF6534 domain-containing protein</fullName>
    </recommendedName>
</protein>
<keyword evidence="1" id="KW-0812">Transmembrane</keyword>
<gene>
    <name evidence="3" type="ORF">DFH07DRAFT_957611</name>
</gene>
<dbReference type="AlphaFoldDB" id="A0AAD7J9M4"/>
<keyword evidence="1" id="KW-1133">Transmembrane helix</keyword>
<reference evidence="3" key="1">
    <citation type="submission" date="2023-03" db="EMBL/GenBank/DDBJ databases">
        <title>Massive genome expansion in bonnet fungi (Mycena s.s.) driven by repeated elements and novel gene families across ecological guilds.</title>
        <authorList>
            <consortium name="Lawrence Berkeley National Laboratory"/>
            <person name="Harder C.B."/>
            <person name="Miyauchi S."/>
            <person name="Viragh M."/>
            <person name="Kuo A."/>
            <person name="Thoen E."/>
            <person name="Andreopoulos B."/>
            <person name="Lu D."/>
            <person name="Skrede I."/>
            <person name="Drula E."/>
            <person name="Henrissat B."/>
            <person name="Morin E."/>
            <person name="Kohler A."/>
            <person name="Barry K."/>
            <person name="LaButti K."/>
            <person name="Morin E."/>
            <person name="Salamov A."/>
            <person name="Lipzen A."/>
            <person name="Mereny Z."/>
            <person name="Hegedus B."/>
            <person name="Baldrian P."/>
            <person name="Stursova M."/>
            <person name="Weitz H."/>
            <person name="Taylor A."/>
            <person name="Grigoriev I.V."/>
            <person name="Nagy L.G."/>
            <person name="Martin F."/>
            <person name="Kauserud H."/>
        </authorList>
    </citation>
    <scope>NUCLEOTIDE SEQUENCE</scope>
    <source>
        <strain evidence="3">CBHHK188m</strain>
    </source>
</reference>
<dbReference type="EMBL" id="JARJLG010000049">
    <property type="protein sequence ID" value="KAJ7760236.1"/>
    <property type="molecule type" value="Genomic_DNA"/>
</dbReference>
<evidence type="ECO:0000259" key="2">
    <source>
        <dbReference type="Pfam" id="PF20152"/>
    </source>
</evidence>
<feature type="transmembrane region" description="Helical" evidence="1">
    <location>
        <begin position="244"/>
        <end position="265"/>
    </location>
</feature>
<sequence>MRGDEDLGRNFASFPPPSTTLAGSMSPFISPTTPLPGAAMVVIPPNITGPTLLGILFKWGLMGVLAVQLYLFYEHSKDRPAIKTLVYALALLDIVQTVMVTADAFHWFVYRFSNPIQLDEPFLNSWDVPVLDSVISFIVQAVYCWRIYFLRKGIIIPVLILIACPSLLRFIEITFTTKMKPLLHFLVAEISTVMVKIWLVALPKPPGDVTVSLAQFSAGIVTGVRNYQVGHLSLSHEYIVPETIWLAGGAVVDVVIAGVLSWTLLSGRNSSRPAYNSMLSRLTRIIVETNTLTAGVAVVAIALFWGFPGTVLVPVPIVIIGKLYTNCLLALFNNRTRETAKSVNSHGLVSLHVSSNYASQPTSNSHLESLKVHVVSQTDILYESQMELGHIGKTTADHFYASQDRRC</sequence>
<proteinExistence type="predicted"/>
<dbReference type="PANTHER" id="PTHR40465:SF1">
    <property type="entry name" value="DUF6534 DOMAIN-CONTAINING PROTEIN"/>
    <property type="match status" value="1"/>
</dbReference>
<feature type="transmembrane region" description="Helical" evidence="1">
    <location>
        <begin position="55"/>
        <end position="73"/>
    </location>
</feature>
<feature type="transmembrane region" description="Helical" evidence="1">
    <location>
        <begin position="85"/>
        <end position="109"/>
    </location>
</feature>
<keyword evidence="4" id="KW-1185">Reference proteome</keyword>
<keyword evidence="1" id="KW-0472">Membrane</keyword>
<comment type="caution">
    <text evidence="3">The sequence shown here is derived from an EMBL/GenBank/DDBJ whole genome shotgun (WGS) entry which is preliminary data.</text>
</comment>
<feature type="transmembrane region" description="Helical" evidence="1">
    <location>
        <begin position="130"/>
        <end position="148"/>
    </location>
</feature>
<feature type="transmembrane region" description="Helical" evidence="1">
    <location>
        <begin position="285"/>
        <end position="305"/>
    </location>
</feature>
<evidence type="ECO:0000313" key="4">
    <source>
        <dbReference type="Proteomes" id="UP001215280"/>
    </source>
</evidence>
<evidence type="ECO:0000313" key="3">
    <source>
        <dbReference type="EMBL" id="KAJ7760236.1"/>
    </source>
</evidence>
<organism evidence="3 4">
    <name type="scientific">Mycena maculata</name>
    <dbReference type="NCBI Taxonomy" id="230809"/>
    <lineage>
        <taxon>Eukaryota</taxon>
        <taxon>Fungi</taxon>
        <taxon>Dikarya</taxon>
        <taxon>Basidiomycota</taxon>
        <taxon>Agaricomycotina</taxon>
        <taxon>Agaricomycetes</taxon>
        <taxon>Agaricomycetidae</taxon>
        <taxon>Agaricales</taxon>
        <taxon>Marasmiineae</taxon>
        <taxon>Mycenaceae</taxon>
        <taxon>Mycena</taxon>
    </lineage>
</organism>
<accession>A0AAD7J9M4</accession>
<dbReference type="PANTHER" id="PTHR40465">
    <property type="entry name" value="CHROMOSOME 1, WHOLE GENOME SHOTGUN SEQUENCE"/>
    <property type="match status" value="1"/>
</dbReference>
<dbReference type="Pfam" id="PF20152">
    <property type="entry name" value="DUF6534"/>
    <property type="match status" value="1"/>
</dbReference>